<keyword evidence="5" id="KW-0964">Secreted</keyword>
<dbReference type="InterPro" id="IPR050314">
    <property type="entry name" value="Glycosyl_Hydrlase_18"/>
</dbReference>
<dbReference type="InterPro" id="IPR029070">
    <property type="entry name" value="Chitinase_insertion_sf"/>
</dbReference>
<dbReference type="PANTHER" id="PTHR11177:SF384">
    <property type="entry name" value="CHITINASE"/>
    <property type="match status" value="1"/>
</dbReference>
<dbReference type="SMART" id="SM00636">
    <property type="entry name" value="Glyco_18"/>
    <property type="match status" value="1"/>
</dbReference>
<keyword evidence="7 12" id="KW-0378">Hydrolase</keyword>
<dbReference type="AlphaFoldDB" id="A0A1B7XQR4"/>
<evidence type="ECO:0000256" key="10">
    <source>
        <dbReference type="ARBA" id="ARBA00023295"/>
    </source>
</evidence>
<dbReference type="CDD" id="cd06548">
    <property type="entry name" value="GH18_chitinase"/>
    <property type="match status" value="1"/>
</dbReference>
<dbReference type="SUPFAM" id="SSF54556">
    <property type="entry name" value="Chitinase insertion domain"/>
    <property type="match status" value="1"/>
</dbReference>
<feature type="domain" description="GH18" evidence="14">
    <location>
        <begin position="28"/>
        <end position="398"/>
    </location>
</feature>
<comment type="similarity">
    <text evidence="3">Belongs to the glycosyl hydrolase 18 family. Chitinase class V subfamily.</text>
</comment>
<evidence type="ECO:0000256" key="5">
    <source>
        <dbReference type="ARBA" id="ARBA00022525"/>
    </source>
</evidence>
<dbReference type="RefSeq" id="XP_018150623.1">
    <property type="nucleotide sequence ID" value="XM_018309380.1"/>
</dbReference>
<comment type="caution">
    <text evidence="15">The sequence shown here is derived from an EMBL/GenBank/DDBJ whole genome shotgun (WGS) entry which is preliminary data.</text>
</comment>
<evidence type="ECO:0000256" key="9">
    <source>
        <dbReference type="ARBA" id="ARBA00023277"/>
    </source>
</evidence>
<dbReference type="InterPro" id="IPR017853">
    <property type="entry name" value="GH"/>
</dbReference>
<dbReference type="SUPFAM" id="SSF51445">
    <property type="entry name" value="(Trans)glycosidases"/>
    <property type="match status" value="1"/>
</dbReference>
<dbReference type="FunFam" id="3.10.50.10:FF:000005">
    <property type="entry name" value="Endochitinase B1"/>
    <property type="match status" value="1"/>
</dbReference>
<evidence type="ECO:0000256" key="13">
    <source>
        <dbReference type="SAM" id="SignalP"/>
    </source>
</evidence>
<dbReference type="InterPro" id="IPR001579">
    <property type="entry name" value="Glyco_hydro_18_chit_AS"/>
</dbReference>
<gene>
    <name evidence="15" type="ORF">CH63R_14406</name>
</gene>
<dbReference type="FunFam" id="3.20.20.80:FF:000075">
    <property type="entry name" value="Sporulation-specific chitinase"/>
    <property type="match status" value="1"/>
</dbReference>
<evidence type="ECO:0000256" key="4">
    <source>
        <dbReference type="ARBA" id="ARBA00012729"/>
    </source>
</evidence>
<comment type="subcellular location">
    <subcellularLocation>
        <location evidence="2">Secreted</location>
    </subcellularLocation>
</comment>
<evidence type="ECO:0000256" key="3">
    <source>
        <dbReference type="ARBA" id="ARBA00008682"/>
    </source>
</evidence>
<evidence type="ECO:0000256" key="2">
    <source>
        <dbReference type="ARBA" id="ARBA00004613"/>
    </source>
</evidence>
<dbReference type="Proteomes" id="UP000092177">
    <property type="component" value="Chromosome 11"/>
</dbReference>
<dbReference type="GO" id="GO:0006032">
    <property type="term" value="P:chitin catabolic process"/>
    <property type="evidence" value="ECO:0007669"/>
    <property type="project" value="UniProtKB-KW"/>
</dbReference>
<dbReference type="GO" id="GO:0005576">
    <property type="term" value="C:extracellular region"/>
    <property type="evidence" value="ECO:0007669"/>
    <property type="project" value="UniProtKB-SubCell"/>
</dbReference>
<dbReference type="InterPro" id="IPR001223">
    <property type="entry name" value="Glyco_hydro18_cat"/>
</dbReference>
<proteinExistence type="inferred from homology"/>
<comment type="catalytic activity">
    <reaction evidence="1">
        <text>Random endo-hydrolysis of N-acetyl-beta-D-glucosaminide (1-&gt;4)-beta-linkages in chitin and chitodextrins.</text>
        <dbReference type="EC" id="3.2.1.14"/>
    </reaction>
</comment>
<dbReference type="EC" id="3.2.1.14" evidence="4"/>
<keyword evidence="6 13" id="KW-0732">Signal</keyword>
<dbReference type="EMBL" id="LTAN01000011">
    <property type="protein sequence ID" value="OBR02105.1"/>
    <property type="molecule type" value="Genomic_DNA"/>
</dbReference>
<dbReference type="KEGG" id="chig:CH63R_14406"/>
<dbReference type="Gene3D" id="3.10.50.10">
    <property type="match status" value="1"/>
</dbReference>
<feature type="chain" id="PRO_5008600966" description="chitinase" evidence="13">
    <location>
        <begin position="29"/>
        <end position="430"/>
    </location>
</feature>
<dbReference type="OrthoDB" id="4845136at2759"/>
<evidence type="ECO:0000256" key="6">
    <source>
        <dbReference type="ARBA" id="ARBA00022729"/>
    </source>
</evidence>
<evidence type="ECO:0000256" key="7">
    <source>
        <dbReference type="ARBA" id="ARBA00022801"/>
    </source>
</evidence>
<feature type="signal peptide" evidence="13">
    <location>
        <begin position="1"/>
        <end position="28"/>
    </location>
</feature>
<reference evidence="16" key="1">
    <citation type="journal article" date="2017" name="BMC Genomics">
        <title>Gapless genome assembly of Colletotrichum higginsianum reveals chromosome structure and association of transposable elements with secondary metabolite gene clusters.</title>
        <authorList>
            <person name="Dallery J.-F."/>
            <person name="Lapalu N."/>
            <person name="Zampounis A."/>
            <person name="Pigne S."/>
            <person name="Luyten I."/>
            <person name="Amselem J."/>
            <person name="Wittenberg A.H.J."/>
            <person name="Zhou S."/>
            <person name="de Queiroz M.V."/>
            <person name="Robin G.P."/>
            <person name="Auger A."/>
            <person name="Hainaut M."/>
            <person name="Henrissat B."/>
            <person name="Kim K.-T."/>
            <person name="Lee Y.-H."/>
            <person name="Lespinet O."/>
            <person name="Schwartz D.C."/>
            <person name="Thon M.R."/>
            <person name="O'Connell R.J."/>
        </authorList>
    </citation>
    <scope>NUCLEOTIDE SEQUENCE [LARGE SCALE GENOMIC DNA]</scope>
    <source>
        <strain evidence="16">IMI 349063</strain>
    </source>
</reference>
<dbReference type="PANTHER" id="PTHR11177">
    <property type="entry name" value="CHITINASE"/>
    <property type="match status" value="1"/>
</dbReference>
<dbReference type="GeneID" id="28873487"/>
<keyword evidence="11" id="KW-0624">Polysaccharide degradation</keyword>
<keyword evidence="16" id="KW-1185">Reference proteome</keyword>
<keyword evidence="8" id="KW-0146">Chitin degradation</keyword>
<dbReference type="PROSITE" id="PS01095">
    <property type="entry name" value="GH18_1"/>
    <property type="match status" value="1"/>
</dbReference>
<keyword evidence="10 12" id="KW-0326">Glycosidase</keyword>
<dbReference type="VEuPathDB" id="FungiDB:CH63R_14406"/>
<dbReference type="GO" id="GO:0008061">
    <property type="term" value="F:chitin binding"/>
    <property type="evidence" value="ECO:0007669"/>
    <property type="project" value="InterPro"/>
</dbReference>
<evidence type="ECO:0000259" key="14">
    <source>
        <dbReference type="PROSITE" id="PS51910"/>
    </source>
</evidence>
<keyword evidence="9" id="KW-0119">Carbohydrate metabolism</keyword>
<dbReference type="PROSITE" id="PS51910">
    <property type="entry name" value="GH18_2"/>
    <property type="match status" value="1"/>
</dbReference>
<evidence type="ECO:0000256" key="12">
    <source>
        <dbReference type="RuleBase" id="RU000489"/>
    </source>
</evidence>
<dbReference type="GO" id="GO:0008843">
    <property type="term" value="F:endochitinase activity"/>
    <property type="evidence" value="ECO:0007669"/>
    <property type="project" value="UniProtKB-EC"/>
</dbReference>
<protein>
    <recommendedName>
        <fullName evidence="4">chitinase</fullName>
        <ecNumber evidence="4">3.2.1.14</ecNumber>
    </recommendedName>
</protein>
<evidence type="ECO:0000313" key="16">
    <source>
        <dbReference type="Proteomes" id="UP000092177"/>
    </source>
</evidence>
<dbReference type="InterPro" id="IPR011583">
    <property type="entry name" value="Chitinase_II/V-like_cat"/>
</dbReference>
<dbReference type="Gene3D" id="3.20.20.80">
    <property type="entry name" value="Glycosidases"/>
    <property type="match status" value="1"/>
</dbReference>
<evidence type="ECO:0000256" key="8">
    <source>
        <dbReference type="ARBA" id="ARBA00023024"/>
    </source>
</evidence>
<dbReference type="Pfam" id="PF00704">
    <property type="entry name" value="Glyco_hydro_18"/>
    <property type="match status" value="1"/>
</dbReference>
<evidence type="ECO:0000313" key="15">
    <source>
        <dbReference type="EMBL" id="OBR02105.1"/>
    </source>
</evidence>
<accession>A0A1B7XQR4</accession>
<evidence type="ECO:0000256" key="11">
    <source>
        <dbReference type="ARBA" id="ARBA00023326"/>
    </source>
</evidence>
<sequence>MQTNMNCYILRTVTALVAFAIFAASTRQQNAVYFPNWSIGRAFHPEMLPISKITHILYAFVNIKPSGEVFSADTYADLEKHYPTDLAALTVTSAWTATGSNVYGCVKQLFLLKKANRQLKVILSIGGATWSSQFATVASDQQSRELFADSSVTLMKDWGFDGVDIDWEFPQNRAEAADYVLLLQAVRRRLDAYAAEHAPSYHFQLSIASSAGSEKYERLDLKSVSDIVDCVYLMGYDYAGSWSAVTGHQANLYSSTLVAESTPFSTEDAVSDYLAAGVPSHKIILGMPLYGRSFDNTAGLGHPFSEVGAGSWEAGAWDYKALPLPGAEEIYDAAVGAAYSWDPLAQELISYDSPSSVRNKAAFIKAKGLGGAMFWEASADRTGNASLIETSYDCLAKDSGIDSQENLLGYADSRYANIASGMMTTPTYST</sequence>
<organism evidence="15 16">
    <name type="scientific">Colletotrichum higginsianum (strain IMI 349063)</name>
    <name type="common">Crucifer anthracnose fungus</name>
    <dbReference type="NCBI Taxonomy" id="759273"/>
    <lineage>
        <taxon>Eukaryota</taxon>
        <taxon>Fungi</taxon>
        <taxon>Dikarya</taxon>
        <taxon>Ascomycota</taxon>
        <taxon>Pezizomycotina</taxon>
        <taxon>Sordariomycetes</taxon>
        <taxon>Hypocreomycetidae</taxon>
        <taxon>Glomerellales</taxon>
        <taxon>Glomerellaceae</taxon>
        <taxon>Colletotrichum</taxon>
        <taxon>Colletotrichum destructivum species complex</taxon>
    </lineage>
</organism>
<name>A0A1B7XQR4_COLHI</name>
<dbReference type="GO" id="GO:0000272">
    <property type="term" value="P:polysaccharide catabolic process"/>
    <property type="evidence" value="ECO:0007669"/>
    <property type="project" value="UniProtKB-KW"/>
</dbReference>
<evidence type="ECO:0000256" key="1">
    <source>
        <dbReference type="ARBA" id="ARBA00000822"/>
    </source>
</evidence>